<evidence type="ECO:0000256" key="1">
    <source>
        <dbReference type="SAM" id="MobiDB-lite"/>
    </source>
</evidence>
<reference evidence="2" key="1">
    <citation type="journal article" date="2023" name="Genome Biol. Evol.">
        <title>Long-read-based Genome Assembly of Drosophila gunungcola Reveals Fewer Chemosensory Genes in Flower-breeding Species.</title>
        <authorList>
            <person name="Negi A."/>
            <person name="Liao B.Y."/>
            <person name="Yeh S.D."/>
        </authorList>
    </citation>
    <scope>NUCLEOTIDE SEQUENCE</scope>
    <source>
        <strain evidence="2">Sukarami</strain>
    </source>
</reference>
<accession>A0A9P9YU04</accession>
<organism evidence="2 3">
    <name type="scientific">Drosophila gunungcola</name>
    <name type="common">fruit fly</name>
    <dbReference type="NCBI Taxonomy" id="103775"/>
    <lineage>
        <taxon>Eukaryota</taxon>
        <taxon>Metazoa</taxon>
        <taxon>Ecdysozoa</taxon>
        <taxon>Arthropoda</taxon>
        <taxon>Hexapoda</taxon>
        <taxon>Insecta</taxon>
        <taxon>Pterygota</taxon>
        <taxon>Neoptera</taxon>
        <taxon>Endopterygota</taxon>
        <taxon>Diptera</taxon>
        <taxon>Brachycera</taxon>
        <taxon>Muscomorpha</taxon>
        <taxon>Ephydroidea</taxon>
        <taxon>Drosophilidae</taxon>
        <taxon>Drosophila</taxon>
        <taxon>Sophophora</taxon>
    </lineage>
</organism>
<keyword evidence="3" id="KW-1185">Reference proteome</keyword>
<dbReference type="AlphaFoldDB" id="A0A9P9YU04"/>
<protein>
    <submittedName>
        <fullName evidence="2">Uncharacterized protein</fullName>
    </submittedName>
</protein>
<dbReference type="EMBL" id="JAMKOV010000002">
    <property type="protein sequence ID" value="KAI8043119.1"/>
    <property type="molecule type" value="Genomic_DNA"/>
</dbReference>
<comment type="caution">
    <text evidence="2">The sequence shown here is derived from an EMBL/GenBank/DDBJ whole genome shotgun (WGS) entry which is preliminary data.</text>
</comment>
<name>A0A9P9YU04_9MUSC</name>
<dbReference type="Proteomes" id="UP001059596">
    <property type="component" value="Unassembled WGS sequence"/>
</dbReference>
<gene>
    <name evidence="2" type="ORF">M5D96_004445</name>
</gene>
<feature type="region of interest" description="Disordered" evidence="1">
    <location>
        <begin position="1"/>
        <end position="62"/>
    </location>
</feature>
<sequence>MPLKRKTKLKNQSQNQQRNNTIKNTHNKRAANGGRSSGKRKAAGSQEQSRHKPHPHSTLHYPLPFEKHKHKKLATALESSFFRSQFPTPEGQNSLFKGWHKNHNRMGDDLSLNTKKAKLFDTDYIFNSVSGSRKTETLQMLSMILLLLRLRLPKFKQ</sequence>
<feature type="compositionally biased region" description="Polar residues" evidence="1">
    <location>
        <begin position="10"/>
        <end position="24"/>
    </location>
</feature>
<evidence type="ECO:0000313" key="2">
    <source>
        <dbReference type="EMBL" id="KAI8043119.1"/>
    </source>
</evidence>
<evidence type="ECO:0000313" key="3">
    <source>
        <dbReference type="Proteomes" id="UP001059596"/>
    </source>
</evidence>
<proteinExistence type="predicted"/>